<keyword evidence="1" id="KW-0812">Transmembrane</keyword>
<keyword evidence="1" id="KW-1133">Transmembrane helix</keyword>
<sequence>MSNLKYYLLVVLLVGLYVSDLFQLRVHYAN</sequence>
<proteinExistence type="predicted"/>
<evidence type="ECO:0000313" key="2">
    <source>
        <dbReference type="EMBL" id="QBP07034.1"/>
    </source>
</evidence>
<organism evidence="2 3">
    <name type="scientific">Edwardsiella phage ETP-1</name>
    <dbReference type="NCBI Taxonomy" id="2544920"/>
    <lineage>
        <taxon>Viruses</taxon>
        <taxon>Duplodnaviria</taxon>
        <taxon>Heunggongvirae</taxon>
        <taxon>Uroviricota</taxon>
        <taxon>Caudoviricetes</taxon>
        <taxon>Kafunavirus</taxon>
        <taxon>Kafunavirus KF1</taxon>
    </lineage>
</organism>
<feature type="transmembrane region" description="Helical" evidence="1">
    <location>
        <begin position="6"/>
        <end position="24"/>
    </location>
</feature>
<gene>
    <name evidence="2" type="ORF">ETP1_033</name>
</gene>
<accession>A0A6G5P4B4</accession>
<protein>
    <submittedName>
        <fullName evidence="2">ABC transporter permease</fullName>
    </submittedName>
</protein>
<keyword evidence="1" id="KW-0472">Membrane</keyword>
<name>A0A6G5P4B4_9CAUD</name>
<evidence type="ECO:0000256" key="1">
    <source>
        <dbReference type="SAM" id="Phobius"/>
    </source>
</evidence>
<evidence type="ECO:0000313" key="3">
    <source>
        <dbReference type="Proteomes" id="UP000501729"/>
    </source>
</evidence>
<reference evidence="2 3" key="1">
    <citation type="submission" date="2019-02" db="EMBL/GenBank/DDBJ databases">
        <title>Genome sequence of multidrug-resistant Edwardsiella tarda isolate infecting lytic phage ETP-1.</title>
        <authorList>
            <person name="Nikapitiya C."/>
            <person name="Senevirathne A."/>
            <person name="De Zoysa M."/>
            <person name="Lee J."/>
        </authorList>
    </citation>
    <scope>NUCLEOTIDE SEQUENCE [LARGE SCALE GENOMIC DNA]</scope>
</reference>
<dbReference type="EMBL" id="MK574011">
    <property type="protein sequence ID" value="QBP07034.1"/>
    <property type="molecule type" value="Genomic_DNA"/>
</dbReference>
<dbReference type="Proteomes" id="UP000501729">
    <property type="component" value="Segment"/>
</dbReference>